<proteinExistence type="predicted"/>
<evidence type="ECO:0000313" key="1">
    <source>
        <dbReference type="EMBL" id="KON83535.1"/>
    </source>
</evidence>
<keyword evidence="2" id="KW-1185">Reference proteome</keyword>
<dbReference type="Proteomes" id="UP000037109">
    <property type="component" value="Unassembled WGS sequence"/>
</dbReference>
<dbReference type="OrthoDB" id="2885035at2"/>
<comment type="caution">
    <text evidence="1">The sequence shown here is derived from an EMBL/GenBank/DDBJ whole genome shotgun (WGS) entry which is preliminary data.</text>
</comment>
<dbReference type="RefSeq" id="WP_053437854.1">
    <property type="nucleotide sequence ID" value="NZ_LGUF01000010.1"/>
</dbReference>
<dbReference type="AlphaFoldDB" id="A0A0M0G155"/>
<dbReference type="EMBL" id="LGUF01000010">
    <property type="protein sequence ID" value="KON83535.1"/>
    <property type="molecule type" value="Genomic_DNA"/>
</dbReference>
<organism evidence="1 2">
    <name type="scientific">Sporosarcina globispora</name>
    <name type="common">Bacillus globisporus</name>
    <dbReference type="NCBI Taxonomy" id="1459"/>
    <lineage>
        <taxon>Bacteria</taxon>
        <taxon>Bacillati</taxon>
        <taxon>Bacillota</taxon>
        <taxon>Bacilli</taxon>
        <taxon>Bacillales</taxon>
        <taxon>Caryophanaceae</taxon>
        <taxon>Sporosarcina</taxon>
    </lineage>
</organism>
<gene>
    <name evidence="1" type="ORF">AF332_27705</name>
</gene>
<dbReference type="PATRIC" id="fig|1459.3.peg.6108"/>
<accession>A0A0M0G155</accession>
<dbReference type="STRING" id="1459.AF332_27705"/>
<evidence type="ECO:0000313" key="2">
    <source>
        <dbReference type="Proteomes" id="UP000037109"/>
    </source>
</evidence>
<name>A0A0M0G155_SPOGL</name>
<reference evidence="2" key="1">
    <citation type="submission" date="2015-07" db="EMBL/GenBank/DDBJ databases">
        <title>Fjat-10036 dsm4.</title>
        <authorList>
            <person name="Liu B."/>
            <person name="Wang J."/>
            <person name="Zhu Y."/>
            <person name="Liu G."/>
            <person name="Chen Q."/>
            <person name="Chen Z."/>
            <person name="Lan J."/>
            <person name="Che J."/>
            <person name="Ge C."/>
            <person name="Shi H."/>
            <person name="Pan Z."/>
            <person name="Liu X."/>
        </authorList>
    </citation>
    <scope>NUCLEOTIDE SEQUENCE [LARGE SCALE GENOMIC DNA]</scope>
    <source>
        <strain evidence="2">DSM 4</strain>
    </source>
</reference>
<protein>
    <submittedName>
        <fullName evidence="1">Uncharacterized protein</fullName>
    </submittedName>
</protein>
<sequence length="70" mass="8668">MTTLTTKEIQKIEEYYYWVGFKSWIPFPKELNEKLFEVYGEEPVPYSWTEQDIYEGSRKIIFDYFRNHSK</sequence>